<sequence>MLGYVWSSFYKREIIVKYQITFNEKYVSREDWNFALQYCKYVNRIKVLECRNYHYIFPCIKREYQIFKPENIEVLFEEAHLLKDLFGGTISKKGESNLSELIVNTILQMYSSTLAGRGKYVLLKNL</sequence>
<dbReference type="HOGENOM" id="CLU_1977097_0_0_10"/>
<dbReference type="Proteomes" id="UP000007995">
    <property type="component" value="Unassembled WGS sequence"/>
</dbReference>
<organism evidence="1 2">
    <name type="scientific">Bacteroides finegoldii CL09T03C10</name>
    <dbReference type="NCBI Taxonomy" id="997888"/>
    <lineage>
        <taxon>Bacteria</taxon>
        <taxon>Pseudomonadati</taxon>
        <taxon>Bacteroidota</taxon>
        <taxon>Bacteroidia</taxon>
        <taxon>Bacteroidales</taxon>
        <taxon>Bacteroidaceae</taxon>
        <taxon>Bacteroides</taxon>
    </lineage>
</organism>
<comment type="caution">
    <text evidence="1">The sequence shown here is derived from an EMBL/GenBank/DDBJ whole genome shotgun (WGS) entry which is preliminary data.</text>
</comment>
<dbReference type="EMBL" id="AGXW01000002">
    <property type="protein sequence ID" value="EKJ91696.1"/>
    <property type="molecule type" value="Genomic_DNA"/>
</dbReference>
<name>K5CPG0_9BACE</name>
<gene>
    <name evidence="1" type="ORF">HMPREF1057_00531</name>
</gene>
<reference evidence="1 2" key="1">
    <citation type="submission" date="2012-02" db="EMBL/GenBank/DDBJ databases">
        <title>The Genome Sequence of Bacteroides finegoldii CL09T03C10.</title>
        <authorList>
            <consortium name="The Broad Institute Genome Sequencing Platform"/>
            <person name="Earl A."/>
            <person name="Ward D."/>
            <person name="Feldgarden M."/>
            <person name="Gevers D."/>
            <person name="Zitomersky N.L."/>
            <person name="Coyne M.J."/>
            <person name="Comstock L.E."/>
            <person name="Young S.K."/>
            <person name="Zeng Q."/>
            <person name="Gargeya S."/>
            <person name="Fitzgerald M."/>
            <person name="Haas B."/>
            <person name="Abouelleil A."/>
            <person name="Alvarado L."/>
            <person name="Arachchi H.M."/>
            <person name="Berlin A."/>
            <person name="Chapman S.B."/>
            <person name="Gearin G."/>
            <person name="Goldberg J."/>
            <person name="Griggs A."/>
            <person name="Gujja S."/>
            <person name="Hansen M."/>
            <person name="Heiman D."/>
            <person name="Howarth C."/>
            <person name="Larimer J."/>
            <person name="Lui A."/>
            <person name="MacDonald P.J.P."/>
            <person name="McCowen C."/>
            <person name="Montmayeur A."/>
            <person name="Murphy C."/>
            <person name="Neiman D."/>
            <person name="Pearson M."/>
            <person name="Priest M."/>
            <person name="Roberts A."/>
            <person name="Saif S."/>
            <person name="Shea T."/>
            <person name="Sisk P."/>
            <person name="Stolte C."/>
            <person name="Sykes S."/>
            <person name="Wortman J."/>
            <person name="Nusbaum C."/>
            <person name="Birren B."/>
        </authorList>
    </citation>
    <scope>NUCLEOTIDE SEQUENCE [LARGE SCALE GENOMIC DNA]</scope>
    <source>
        <strain evidence="1 2">CL09T03C10</strain>
    </source>
</reference>
<proteinExistence type="predicted"/>
<accession>K5CPG0</accession>
<dbReference type="AlphaFoldDB" id="K5CPG0"/>
<evidence type="ECO:0000313" key="2">
    <source>
        <dbReference type="Proteomes" id="UP000007995"/>
    </source>
</evidence>
<evidence type="ECO:0000313" key="1">
    <source>
        <dbReference type="EMBL" id="EKJ91696.1"/>
    </source>
</evidence>
<protein>
    <submittedName>
        <fullName evidence="1">Uncharacterized protein</fullName>
    </submittedName>
</protein>